<reference evidence="2 3" key="1">
    <citation type="journal article" date="2006" name="Proc. Natl. Acad. Sci. U.S.A.">
        <title>Comparative genomics of the lactic acid bacteria.</title>
        <authorList>
            <person name="Makarova K."/>
            <person name="Slesarev A."/>
            <person name="Wolf Y."/>
            <person name="Sorokin A."/>
            <person name="Mirkin B."/>
            <person name="Koonin E."/>
            <person name="Pavlov A."/>
            <person name="Pavlova N."/>
            <person name="Karamychev V."/>
            <person name="Polouchine N."/>
            <person name="Shakhova V."/>
            <person name="Grigoriev I."/>
            <person name="Lou Y."/>
            <person name="Rohksar D."/>
            <person name="Lucas S."/>
            <person name="Huang K."/>
            <person name="Goodstein D.M."/>
            <person name="Hawkins T."/>
            <person name="Plengvidhya V."/>
            <person name="Welker D."/>
            <person name="Hughes J."/>
            <person name="Goh Y."/>
            <person name="Benson A."/>
            <person name="Baldwin K."/>
            <person name="Lee J.H."/>
            <person name="Diaz-Muniz I."/>
            <person name="Dosti B."/>
            <person name="Smeianov V."/>
            <person name="Wechter W."/>
            <person name="Barabote R."/>
            <person name="Lorca G."/>
            <person name="Altermann E."/>
            <person name="Barrangou R."/>
            <person name="Ganesan B."/>
            <person name="Xie Y."/>
            <person name="Rawsthorne H."/>
            <person name="Tamir D."/>
            <person name="Parker C."/>
            <person name="Breidt F."/>
            <person name="Broadbent J."/>
            <person name="Hutkins R."/>
            <person name="O'Sullivan D."/>
            <person name="Steele J."/>
            <person name="Unlu G."/>
            <person name="Saier M."/>
            <person name="Klaenhammer T."/>
            <person name="Richardson P."/>
            <person name="Kozyavkin S."/>
            <person name="Weimer B."/>
            <person name="Mills D."/>
        </authorList>
    </citation>
    <scope>NUCLEOTIDE SEQUENCE [LARGE SCALE GENOMIC DNA]</scope>
    <source>
        <strain evidence="3">ATCC 8293 / DSM 20343 / BCRC 11652 / CCM 1803 / JCM 6124 / NCDO 523 / NBRC 100496 / NCIMB 8023 / NCTC 12954 / NRRL B-1118 / 37Y</strain>
    </source>
</reference>
<dbReference type="HOGENOM" id="CLU_043257_0_0_9"/>
<dbReference type="Proteomes" id="UP000000362">
    <property type="component" value="Chromosome"/>
</dbReference>
<sequence length="370" mass="42481">MIEKSKKIQSDILTFINKYKDHQTEQYESDFNQLAMRIFAYQFQNNLPYKKFAQLRHKNLLTVKSWHEVPLIPIQAYKELILSTEDINQAADVFYSSGTTNINHRSKHYISNLNIWEESMRAGFKKNVLPNTDKIRILSLFPGMADNPNSSLSRYISTAIREFGTENSHIFFENNQLNYSELIVALQEAEKNHEPILLLGASFSYVHLLAYLQQHHQSFNLAKESIIFDTGGFKGKSKEVSMTDLYADLESTFKVTREQIINMYGMTEISSQCYDRNLMDHSENKTVYFDKIAPAWVKTQVLDTETLQPVVQGQRGLLAYYDLANWDSCVSILTEDIVIKNNHGFTIIGRAKGSVAKGCSITADELLQLQ</sequence>
<dbReference type="EMBL" id="CP000414">
    <property type="protein sequence ID" value="ABJ62040.1"/>
    <property type="molecule type" value="Genomic_DNA"/>
</dbReference>
<dbReference type="RefSeq" id="WP_011679693.1">
    <property type="nucleotide sequence ID" value="NC_008531.1"/>
</dbReference>
<dbReference type="GO" id="GO:0008218">
    <property type="term" value="P:bioluminescence"/>
    <property type="evidence" value="ECO:0007669"/>
    <property type="project" value="InterPro"/>
</dbReference>
<organism evidence="2 3">
    <name type="scientific">Leuconostoc mesenteroides subsp. mesenteroides (strain ATCC 8293 / DSM 20343 / BCRC 11652 / CCM 1803 / JCM 6124 / NCDO 523 / NBRC 100496 / NCIMB 8023 / NCTC 12954 / NRRL B-1118 / 37Y)</name>
    <dbReference type="NCBI Taxonomy" id="203120"/>
    <lineage>
        <taxon>Bacteria</taxon>
        <taxon>Bacillati</taxon>
        <taxon>Bacillota</taxon>
        <taxon>Bacilli</taxon>
        <taxon>Lactobacillales</taxon>
        <taxon>Lactobacillaceae</taxon>
        <taxon>Leuconostoc</taxon>
    </lineage>
</organism>
<dbReference type="InterPro" id="IPR042099">
    <property type="entry name" value="ANL_N_sf"/>
</dbReference>
<proteinExistence type="predicted"/>
<dbReference type="SUPFAM" id="SSF56801">
    <property type="entry name" value="Acetyl-CoA synthetase-like"/>
    <property type="match status" value="1"/>
</dbReference>
<dbReference type="AlphaFoldDB" id="Q03XN2"/>
<dbReference type="KEGG" id="lme:LEUM_0934"/>
<protein>
    <submittedName>
        <fullName evidence="2">Acyl-CoA synthetase (AMP-forming)/AMP-acid ligse II</fullName>
    </submittedName>
</protein>
<evidence type="ECO:0000259" key="1">
    <source>
        <dbReference type="Pfam" id="PF04443"/>
    </source>
</evidence>
<feature type="domain" description="Acyl-protein synthetase LuxE" evidence="1">
    <location>
        <begin position="21"/>
        <end position="365"/>
    </location>
</feature>
<dbReference type="GeneID" id="29576393"/>
<accession>Q03XN2</accession>
<keyword evidence="3" id="KW-1185">Reference proteome</keyword>
<dbReference type="Pfam" id="PF04443">
    <property type="entry name" value="LuxE"/>
    <property type="match status" value="1"/>
</dbReference>
<dbReference type="eggNOG" id="COG1541">
    <property type="taxonomic scope" value="Bacteria"/>
</dbReference>
<evidence type="ECO:0000313" key="2">
    <source>
        <dbReference type="EMBL" id="ABJ62040.1"/>
    </source>
</evidence>
<dbReference type="Gene3D" id="3.40.50.12780">
    <property type="entry name" value="N-terminal domain of ligase-like"/>
    <property type="match status" value="1"/>
</dbReference>
<name>Q03XN2_LEUMM</name>
<dbReference type="InterPro" id="IPR007534">
    <property type="entry name" value="LuxE"/>
</dbReference>
<dbReference type="GO" id="GO:0047474">
    <property type="term" value="F:long-chain fatty acid--protein ligase activity"/>
    <property type="evidence" value="ECO:0007669"/>
    <property type="project" value="InterPro"/>
</dbReference>
<gene>
    <name evidence="2" type="ordered locus">LEUM_0934</name>
</gene>
<dbReference type="EnsemblBacteria" id="ABJ62040">
    <property type="protein sequence ID" value="ABJ62040"/>
    <property type="gene ID" value="LEUM_0934"/>
</dbReference>
<evidence type="ECO:0000313" key="3">
    <source>
        <dbReference type="Proteomes" id="UP000000362"/>
    </source>
</evidence>